<dbReference type="CDD" id="cd07802">
    <property type="entry name" value="ASKHA_NBD_FGGY_EcLyxK-like"/>
    <property type="match status" value="1"/>
</dbReference>
<protein>
    <submittedName>
        <fullName evidence="7">Xylulokinase</fullName>
    </submittedName>
</protein>
<dbReference type="RefSeq" id="WP_090245188.1">
    <property type="nucleotide sequence ID" value="NZ_FNOU01000011.1"/>
</dbReference>
<dbReference type="PANTHER" id="PTHR43095">
    <property type="entry name" value="SUGAR KINASE"/>
    <property type="match status" value="1"/>
</dbReference>
<evidence type="ECO:0000256" key="3">
    <source>
        <dbReference type="ARBA" id="ARBA00022777"/>
    </source>
</evidence>
<dbReference type="InterPro" id="IPR000577">
    <property type="entry name" value="Carb_kinase_FGGY"/>
</dbReference>
<evidence type="ECO:0000256" key="4">
    <source>
        <dbReference type="RuleBase" id="RU003733"/>
    </source>
</evidence>
<dbReference type="GO" id="GO:0005975">
    <property type="term" value="P:carbohydrate metabolic process"/>
    <property type="evidence" value="ECO:0007669"/>
    <property type="project" value="InterPro"/>
</dbReference>
<dbReference type="OrthoDB" id="1762170at2"/>
<dbReference type="EMBL" id="FNOU01000011">
    <property type="protein sequence ID" value="SDX92082.1"/>
    <property type="molecule type" value="Genomic_DNA"/>
</dbReference>
<name>A0A1H3FM09_EUBBA</name>
<dbReference type="PANTHER" id="PTHR43095:SF3">
    <property type="entry name" value="L-XYLULOSE_3-KETO-L-GULONATE KINASE"/>
    <property type="match status" value="1"/>
</dbReference>
<dbReference type="Proteomes" id="UP000199652">
    <property type="component" value="Unassembled WGS sequence"/>
</dbReference>
<evidence type="ECO:0000256" key="2">
    <source>
        <dbReference type="ARBA" id="ARBA00022679"/>
    </source>
</evidence>
<keyword evidence="8" id="KW-1185">Reference proteome</keyword>
<dbReference type="PIRSF" id="PIRSF000538">
    <property type="entry name" value="GlpK"/>
    <property type="match status" value="1"/>
</dbReference>
<proteinExistence type="inferred from homology"/>
<evidence type="ECO:0000259" key="5">
    <source>
        <dbReference type="Pfam" id="PF00370"/>
    </source>
</evidence>
<dbReference type="Pfam" id="PF02782">
    <property type="entry name" value="FGGY_C"/>
    <property type="match status" value="1"/>
</dbReference>
<feature type="domain" description="Carbohydrate kinase FGGY N-terminal" evidence="5">
    <location>
        <begin position="3"/>
        <end position="250"/>
    </location>
</feature>
<dbReference type="InterPro" id="IPR018483">
    <property type="entry name" value="Carb_kinase_FGGY_CS"/>
</dbReference>
<evidence type="ECO:0000313" key="7">
    <source>
        <dbReference type="EMBL" id="SDX92082.1"/>
    </source>
</evidence>
<dbReference type="GO" id="GO:0016301">
    <property type="term" value="F:kinase activity"/>
    <property type="evidence" value="ECO:0007669"/>
    <property type="project" value="UniProtKB-KW"/>
</dbReference>
<dbReference type="SUPFAM" id="SSF53067">
    <property type="entry name" value="Actin-like ATPase domain"/>
    <property type="match status" value="2"/>
</dbReference>
<dbReference type="STRING" id="1528.SAMN04488579_1114"/>
<dbReference type="Pfam" id="PF00370">
    <property type="entry name" value="FGGY_N"/>
    <property type="match status" value="1"/>
</dbReference>
<evidence type="ECO:0000313" key="8">
    <source>
        <dbReference type="Proteomes" id="UP000199652"/>
    </source>
</evidence>
<gene>
    <name evidence="7" type="ORF">SAMN04488579_1114</name>
</gene>
<keyword evidence="2 4" id="KW-0808">Transferase</keyword>
<dbReference type="Gene3D" id="3.30.420.40">
    <property type="match status" value="2"/>
</dbReference>
<accession>A0A1H3FM09</accession>
<evidence type="ECO:0000259" key="6">
    <source>
        <dbReference type="Pfam" id="PF02782"/>
    </source>
</evidence>
<keyword evidence="3 4" id="KW-0418">Kinase</keyword>
<organism evidence="7 8">
    <name type="scientific">Eubacterium barkeri</name>
    <name type="common">Clostridium barkeri</name>
    <dbReference type="NCBI Taxonomy" id="1528"/>
    <lineage>
        <taxon>Bacteria</taxon>
        <taxon>Bacillati</taxon>
        <taxon>Bacillota</taxon>
        <taxon>Clostridia</taxon>
        <taxon>Eubacteriales</taxon>
        <taxon>Eubacteriaceae</taxon>
        <taxon>Eubacterium</taxon>
    </lineage>
</organism>
<evidence type="ECO:0000256" key="1">
    <source>
        <dbReference type="ARBA" id="ARBA00009156"/>
    </source>
</evidence>
<sequence length="515" mass="55349">MKYIIGIDAGTSNVKAVLFDTAGKELAVESLENEPIYIGDVEVEQNMNLLWDKVALCIKNLVASGPAKAEEILGIGVTAQGEGIWLIDGDGQPVQDAILWCDGRATEEVRVVTEDDPQLGALIHRITGTPALTGTQLMLLSWMKNNRKEVLDQASHMLFCKDWVRYKLTGLLGGDLSDTGTSLMDSDKGVVAEDLLETLGLGEYISYIPEISTSDTIAGGVTADMAEFLGLTPGTPVITGAIDVVASAVGIGAVGENDVCVILGTTCANESFIKRERCEFGKEGTRYEKHAVGDLFMNLMPTMNGTPNLDWVLEEIAMTKDFSKIDIMIADVPAGSGGVIYHPYISAAGERAPFYNPDAKANFFGISAKTGRAELTHAVYEGITLSIKDCLADVAVDANAKVYLAGGGAKSAIWAQMIADVLGMQVVISDGAELGAKGAAMMMGVAAGEYKNYIDAARQCCRATQVYFPNLENTAIYQEIYALYKAIRVANADLWHERARLLKRIKNGEFSIQED</sequence>
<dbReference type="InterPro" id="IPR018484">
    <property type="entry name" value="FGGY_N"/>
</dbReference>
<reference evidence="8" key="1">
    <citation type="submission" date="2016-10" db="EMBL/GenBank/DDBJ databases">
        <authorList>
            <person name="Varghese N."/>
            <person name="Submissions S."/>
        </authorList>
    </citation>
    <scope>NUCLEOTIDE SEQUENCE [LARGE SCALE GENOMIC DNA]</scope>
    <source>
        <strain evidence="8">VPI 5359</strain>
    </source>
</reference>
<dbReference type="PROSITE" id="PS00445">
    <property type="entry name" value="FGGY_KINASES_2"/>
    <property type="match status" value="1"/>
</dbReference>
<feature type="domain" description="Carbohydrate kinase FGGY C-terminal" evidence="6">
    <location>
        <begin position="310"/>
        <end position="447"/>
    </location>
</feature>
<comment type="similarity">
    <text evidence="1 4">Belongs to the FGGY kinase family.</text>
</comment>
<dbReference type="InterPro" id="IPR043129">
    <property type="entry name" value="ATPase_NBD"/>
</dbReference>
<dbReference type="InterPro" id="IPR050406">
    <property type="entry name" value="FGGY_Carb_Kinase"/>
</dbReference>
<dbReference type="GO" id="GO:0016773">
    <property type="term" value="F:phosphotransferase activity, alcohol group as acceptor"/>
    <property type="evidence" value="ECO:0007669"/>
    <property type="project" value="InterPro"/>
</dbReference>
<dbReference type="AlphaFoldDB" id="A0A1H3FM09"/>
<dbReference type="InterPro" id="IPR018485">
    <property type="entry name" value="FGGY_C"/>
</dbReference>